<organism evidence="1 2">
    <name type="scientific">Vineibacter terrae</name>
    <dbReference type="NCBI Taxonomy" id="2586908"/>
    <lineage>
        <taxon>Bacteria</taxon>
        <taxon>Pseudomonadati</taxon>
        <taxon>Pseudomonadota</taxon>
        <taxon>Alphaproteobacteria</taxon>
        <taxon>Hyphomicrobiales</taxon>
        <taxon>Vineibacter</taxon>
    </lineage>
</organism>
<dbReference type="EMBL" id="VDUZ01000018">
    <property type="protein sequence ID" value="TXL74413.1"/>
    <property type="molecule type" value="Genomic_DNA"/>
</dbReference>
<dbReference type="AlphaFoldDB" id="A0A5C8PKI4"/>
<dbReference type="NCBIfam" id="TIGR02081">
    <property type="entry name" value="metW"/>
    <property type="match status" value="1"/>
</dbReference>
<dbReference type="InterPro" id="IPR029063">
    <property type="entry name" value="SAM-dependent_MTases_sf"/>
</dbReference>
<dbReference type="SUPFAM" id="SSF53335">
    <property type="entry name" value="S-adenosyl-L-methionine-dependent methyltransferases"/>
    <property type="match status" value="1"/>
</dbReference>
<accession>A0A5C8PKI4</accession>
<keyword evidence="2" id="KW-1185">Reference proteome</keyword>
<reference evidence="1 2" key="1">
    <citation type="submission" date="2019-06" db="EMBL/GenBank/DDBJ databases">
        <title>New taxonomy in bacterial strain CC-CFT640, isolated from vineyard.</title>
        <authorList>
            <person name="Lin S.-Y."/>
            <person name="Tsai C.-F."/>
            <person name="Young C.-C."/>
        </authorList>
    </citation>
    <scope>NUCLEOTIDE SEQUENCE [LARGE SCALE GENOMIC DNA]</scope>
    <source>
        <strain evidence="1 2">CC-CFT640</strain>
    </source>
</reference>
<evidence type="ECO:0000313" key="1">
    <source>
        <dbReference type="EMBL" id="TXL74413.1"/>
    </source>
</evidence>
<comment type="caution">
    <text evidence="1">The sequence shown here is derived from an EMBL/GenBank/DDBJ whole genome shotgun (WGS) entry which is preliminary data.</text>
</comment>
<dbReference type="Pfam" id="PF07021">
    <property type="entry name" value="MetW"/>
    <property type="match status" value="1"/>
</dbReference>
<gene>
    <name evidence="1" type="primary">metW</name>
    <name evidence="1" type="ORF">FHP25_16720</name>
</gene>
<protein>
    <submittedName>
        <fullName evidence="1">Methionine biosynthesis protein MetW</fullName>
    </submittedName>
</protein>
<dbReference type="InterPro" id="IPR010743">
    <property type="entry name" value="Methionine_synth_MetW"/>
</dbReference>
<dbReference type="OrthoDB" id="9792690at2"/>
<dbReference type="Proteomes" id="UP000321638">
    <property type="component" value="Unassembled WGS sequence"/>
</dbReference>
<dbReference type="RefSeq" id="WP_147848092.1">
    <property type="nucleotide sequence ID" value="NZ_VDUZ01000018.1"/>
</dbReference>
<proteinExistence type="predicted"/>
<name>A0A5C8PKI4_9HYPH</name>
<evidence type="ECO:0000313" key="2">
    <source>
        <dbReference type="Proteomes" id="UP000321638"/>
    </source>
</evidence>
<dbReference type="CDD" id="cd02440">
    <property type="entry name" value="AdoMet_MTases"/>
    <property type="match status" value="1"/>
</dbReference>
<dbReference type="Gene3D" id="3.40.50.150">
    <property type="entry name" value="Vaccinia Virus protein VP39"/>
    <property type="match status" value="1"/>
</dbReference>
<sequence length="211" mass="23359">MADLNQKTVPRDGIRVDLQLIADMVAPGTRVLDVGCGDGALLDHLVRFKQVDGRGMELSQAGVNACVASGLSVIQGDADTDLQHYPSGAFDYVILSQTLPATRSPRDVLEQLLRVGKRAIVSFPNFAYWRVRMRLLFGGHMPQTEALPHRWYDTPNIHLCTIDDFRDLCAEMGVVVEKALSLDRRGRTLGLLPLPLANLIGEQGLFLLRRK</sequence>